<name>C0E8F0_9FIRM</name>
<dbReference type="GO" id="GO:0051536">
    <property type="term" value="F:iron-sulfur cluster binding"/>
    <property type="evidence" value="ECO:0007669"/>
    <property type="project" value="UniProtKB-KW"/>
</dbReference>
<reference evidence="6 7" key="2">
    <citation type="submission" date="2009-02" db="EMBL/GenBank/DDBJ databases">
        <title>Draft genome sequence of Clostridium methylpentosum (DSM 5476).</title>
        <authorList>
            <person name="Sudarsanam P."/>
            <person name="Ley R."/>
            <person name="Guruge J."/>
            <person name="Turnbaugh P.J."/>
            <person name="Mahowald M."/>
            <person name="Liep D."/>
            <person name="Gordon J."/>
        </authorList>
    </citation>
    <scope>NUCLEOTIDE SEQUENCE [LARGE SCALE GENOMIC DNA]</scope>
    <source>
        <strain evidence="6 7">DSM 5476</strain>
    </source>
</reference>
<feature type="domain" description="Radical SAM core" evidence="5">
    <location>
        <begin position="72"/>
        <end position="208"/>
    </location>
</feature>
<reference evidence="6 7" key="1">
    <citation type="submission" date="2009-01" db="EMBL/GenBank/DDBJ databases">
        <authorList>
            <person name="Fulton L."/>
            <person name="Clifton S."/>
            <person name="Fulton B."/>
            <person name="Xu J."/>
            <person name="Minx P."/>
            <person name="Pepin K.H."/>
            <person name="Johnson M."/>
            <person name="Bhonagiri V."/>
            <person name="Nash W.E."/>
            <person name="Mardis E.R."/>
            <person name="Wilson R.K."/>
        </authorList>
    </citation>
    <scope>NUCLEOTIDE SEQUENCE [LARGE SCALE GENOMIC DNA]</scope>
    <source>
        <strain evidence="6 7">DSM 5476</strain>
    </source>
</reference>
<dbReference type="EMBL" id="ACEC01000003">
    <property type="protein sequence ID" value="EEG32261.1"/>
    <property type="molecule type" value="Genomic_DNA"/>
</dbReference>
<dbReference type="Gene3D" id="3.20.20.70">
    <property type="entry name" value="Aldolase class I"/>
    <property type="match status" value="1"/>
</dbReference>
<dbReference type="PANTHER" id="PTHR43524">
    <property type="entry name" value="RADICAL SAM SUPERFAMILY PROTEIN"/>
    <property type="match status" value="1"/>
</dbReference>
<dbReference type="CDD" id="cd01335">
    <property type="entry name" value="Radical_SAM"/>
    <property type="match status" value="1"/>
</dbReference>
<dbReference type="STRING" id="537013.CLOSTMETH_00094"/>
<evidence type="ECO:0000256" key="4">
    <source>
        <dbReference type="ARBA" id="ARBA00023014"/>
    </source>
</evidence>
<sequence length="370" mass="41365">MKWGDFLNNTELTVYMSRAIDQIVTEVLKNTLHHPKETAFLLRYRSGSKKALQKRLAWESRGQHVPSFLISSITNACNLFCKGCYARANGTCCEERSDPLLTAEEWDSIFCQASELGIGFHLLAGGEPLLRREVLLRAAQHPETIFPIFTNGTMLDPSCLELFDRCRNLIPILSIEGNEAETDARRGKGTYSLLHDKMEMLNQRGILYGCSLTVSKNNLNTVTQPGFIQQLAAQGCRIVLFVEYVPVDESTRDSAFGDAERSLLETRQAALREAFPAQLLLSFPGDEKKMGGCLAAGRGFFHINPSGKAEACPFAPYSDRSLKDHSLIEVLNSPFFARLQNEHLTGEEHIGGCSLFEQRRQVEEILTQLS</sequence>
<evidence type="ECO:0000313" key="6">
    <source>
        <dbReference type="EMBL" id="EEG32261.1"/>
    </source>
</evidence>
<dbReference type="AlphaFoldDB" id="C0E8F0"/>
<comment type="caution">
    <text evidence="6">The sequence shown here is derived from an EMBL/GenBank/DDBJ whole genome shotgun (WGS) entry which is preliminary data.</text>
</comment>
<proteinExistence type="predicted"/>
<dbReference type="GO" id="GO:0003824">
    <property type="term" value="F:catalytic activity"/>
    <property type="evidence" value="ECO:0007669"/>
    <property type="project" value="InterPro"/>
</dbReference>
<organism evidence="6 7">
    <name type="scientific">[Clostridium] methylpentosum DSM 5476</name>
    <dbReference type="NCBI Taxonomy" id="537013"/>
    <lineage>
        <taxon>Bacteria</taxon>
        <taxon>Bacillati</taxon>
        <taxon>Bacillota</taxon>
        <taxon>Clostridia</taxon>
        <taxon>Eubacteriales</taxon>
        <taxon>Oscillospiraceae</taxon>
        <taxon>Oscillospiraceae incertae sedis</taxon>
    </lineage>
</organism>
<dbReference type="eggNOG" id="COG0535">
    <property type="taxonomic scope" value="Bacteria"/>
</dbReference>
<keyword evidence="1" id="KW-0949">S-adenosyl-L-methionine</keyword>
<evidence type="ECO:0000256" key="1">
    <source>
        <dbReference type="ARBA" id="ARBA00022691"/>
    </source>
</evidence>
<dbReference type="Pfam" id="PF04055">
    <property type="entry name" value="Radical_SAM"/>
    <property type="match status" value="1"/>
</dbReference>
<dbReference type="Proteomes" id="UP000003340">
    <property type="component" value="Unassembled WGS sequence"/>
</dbReference>
<keyword evidence="7" id="KW-1185">Reference proteome</keyword>
<keyword evidence="2" id="KW-0479">Metal-binding</keyword>
<dbReference type="InterPro" id="IPR058240">
    <property type="entry name" value="rSAM_sf"/>
</dbReference>
<dbReference type="SUPFAM" id="SSF102114">
    <property type="entry name" value="Radical SAM enzymes"/>
    <property type="match status" value="1"/>
</dbReference>
<evidence type="ECO:0000259" key="5">
    <source>
        <dbReference type="Pfam" id="PF04055"/>
    </source>
</evidence>
<evidence type="ECO:0000256" key="2">
    <source>
        <dbReference type="ARBA" id="ARBA00022723"/>
    </source>
</evidence>
<dbReference type="InterPro" id="IPR013785">
    <property type="entry name" value="Aldolase_TIM"/>
</dbReference>
<gene>
    <name evidence="6" type="ORF">CLOSTMETH_00094</name>
</gene>
<keyword evidence="3" id="KW-0408">Iron</keyword>
<evidence type="ECO:0000256" key="3">
    <source>
        <dbReference type="ARBA" id="ARBA00023004"/>
    </source>
</evidence>
<dbReference type="GO" id="GO:0046872">
    <property type="term" value="F:metal ion binding"/>
    <property type="evidence" value="ECO:0007669"/>
    <property type="project" value="UniProtKB-KW"/>
</dbReference>
<accession>C0E8F0</accession>
<dbReference type="InterPro" id="IPR007197">
    <property type="entry name" value="rSAM"/>
</dbReference>
<dbReference type="PANTHER" id="PTHR43524:SF1">
    <property type="entry name" value="RADICAL SAM SUPERFAMILY PROTEIN"/>
    <property type="match status" value="1"/>
</dbReference>
<dbReference type="SFLD" id="SFLDS00029">
    <property type="entry name" value="Radical_SAM"/>
    <property type="match status" value="1"/>
</dbReference>
<evidence type="ECO:0000313" key="7">
    <source>
        <dbReference type="Proteomes" id="UP000003340"/>
    </source>
</evidence>
<dbReference type="HOGENOM" id="CLU_044700_0_0_9"/>
<dbReference type="SFLD" id="SFLDG01067">
    <property type="entry name" value="SPASM/twitch_domain_containing"/>
    <property type="match status" value="1"/>
</dbReference>
<protein>
    <submittedName>
        <fullName evidence="6">Radical SAM domain protein</fullName>
    </submittedName>
</protein>
<keyword evidence="4" id="KW-0411">Iron-sulfur</keyword>